<comment type="caution">
    <text evidence="7">The sequence shown here is derived from an EMBL/GenBank/DDBJ whole genome shotgun (WGS) entry which is preliminary data.</text>
</comment>
<dbReference type="CDD" id="cd12215">
    <property type="entry name" value="ChiC_BD"/>
    <property type="match status" value="2"/>
</dbReference>
<dbReference type="PROSITE" id="PS00138">
    <property type="entry name" value="SUBTILASE_SER"/>
    <property type="match status" value="1"/>
</dbReference>
<dbReference type="InterPro" id="IPR013783">
    <property type="entry name" value="Ig-like_fold"/>
</dbReference>
<keyword evidence="2" id="KW-0378">Hydrolase</keyword>
<keyword evidence="8" id="KW-1185">Reference proteome</keyword>
<evidence type="ECO:0000256" key="2">
    <source>
        <dbReference type="ARBA" id="ARBA00022801"/>
    </source>
</evidence>
<protein>
    <submittedName>
        <fullName evidence="7">Carbohydrate-binding protein</fullName>
    </submittedName>
</protein>
<feature type="domain" description="Chitin-binding type-3" evidence="6">
    <location>
        <begin position="564"/>
        <end position="607"/>
    </location>
</feature>
<dbReference type="Proteomes" id="UP001596425">
    <property type="component" value="Unassembled WGS sequence"/>
</dbReference>
<dbReference type="SUPFAM" id="SSF49299">
    <property type="entry name" value="PKD domain"/>
    <property type="match status" value="1"/>
</dbReference>
<feature type="signal peptide" evidence="5">
    <location>
        <begin position="1"/>
        <end position="24"/>
    </location>
</feature>
<proteinExistence type="inferred from homology"/>
<keyword evidence="1" id="KW-0645">Protease</keyword>
<comment type="caution">
    <text evidence="4">Lacks conserved residue(s) required for the propagation of feature annotation.</text>
</comment>
<comment type="similarity">
    <text evidence="4">Belongs to the peptidase S8 family.</text>
</comment>
<dbReference type="InterPro" id="IPR003610">
    <property type="entry name" value="CBM5/12"/>
</dbReference>
<dbReference type="InterPro" id="IPR000209">
    <property type="entry name" value="Peptidase_S8/S53_dom"/>
</dbReference>
<dbReference type="InterPro" id="IPR035986">
    <property type="entry name" value="PKD_dom_sf"/>
</dbReference>
<evidence type="ECO:0000256" key="3">
    <source>
        <dbReference type="ARBA" id="ARBA00022825"/>
    </source>
</evidence>
<dbReference type="Pfam" id="PF02839">
    <property type="entry name" value="CBM_5_12"/>
    <property type="match status" value="2"/>
</dbReference>
<dbReference type="Gene3D" id="2.60.40.10">
    <property type="entry name" value="Immunoglobulins"/>
    <property type="match status" value="1"/>
</dbReference>
<dbReference type="RefSeq" id="WP_193189203.1">
    <property type="nucleotide sequence ID" value="NZ_JACZFR010000002.1"/>
</dbReference>
<dbReference type="SUPFAM" id="SSF51055">
    <property type="entry name" value="Carbohydrate binding domain"/>
    <property type="match status" value="2"/>
</dbReference>
<evidence type="ECO:0000256" key="1">
    <source>
        <dbReference type="ARBA" id="ARBA00022670"/>
    </source>
</evidence>
<accession>A0ABW1YPP2</accession>
<dbReference type="Pfam" id="PF17963">
    <property type="entry name" value="Big_9"/>
    <property type="match status" value="1"/>
</dbReference>
<dbReference type="Pfam" id="PF00082">
    <property type="entry name" value="Peptidase_S8"/>
    <property type="match status" value="1"/>
</dbReference>
<dbReference type="InterPro" id="IPR023828">
    <property type="entry name" value="Peptidase_S8_Ser-AS"/>
</dbReference>
<dbReference type="Gene3D" id="2.10.10.20">
    <property type="entry name" value="Carbohydrate-binding module superfamily 5/12"/>
    <property type="match status" value="2"/>
</dbReference>
<dbReference type="Gene3D" id="3.40.50.200">
    <property type="entry name" value="Peptidase S8/S53 domain"/>
    <property type="match status" value="1"/>
</dbReference>
<dbReference type="InterPro" id="IPR036852">
    <property type="entry name" value="Peptidase_S8/S53_dom_sf"/>
</dbReference>
<dbReference type="InterPro" id="IPR036573">
    <property type="entry name" value="CBM_sf_5/12"/>
</dbReference>
<organism evidence="7 8">
    <name type="scientific">Microbulbifer taiwanensis</name>
    <dbReference type="NCBI Taxonomy" id="986746"/>
    <lineage>
        <taxon>Bacteria</taxon>
        <taxon>Pseudomonadati</taxon>
        <taxon>Pseudomonadota</taxon>
        <taxon>Gammaproteobacteria</taxon>
        <taxon>Cellvibrionales</taxon>
        <taxon>Microbulbiferaceae</taxon>
        <taxon>Microbulbifer</taxon>
    </lineage>
</organism>
<evidence type="ECO:0000256" key="4">
    <source>
        <dbReference type="PROSITE-ProRule" id="PRU01240"/>
    </source>
</evidence>
<evidence type="ECO:0000259" key="6">
    <source>
        <dbReference type="SMART" id="SM00495"/>
    </source>
</evidence>
<evidence type="ECO:0000313" key="8">
    <source>
        <dbReference type="Proteomes" id="UP001596425"/>
    </source>
</evidence>
<sequence>MKNKYLRMTAVSLAVGLACGGAWAADGKLVVRFKEVAHPYVELSYAQRAGQLRGNGKLKARFPLRAGRASLASRAIDRSLAYRNFRLDRYFEMPVPAGAGEAQIDNLVSTLSGNADVELVYFEPEPEPAAVAEPAAVPDFSDRQGYLYDREGNPNDSYVLGGVDAHYAWTLPGGDGSGVDVVSNEIGAFNNNHVDLPQPFMVVGDYVIDGHDTASAGIISSLDNGFGTTGIAHGARLGYAKYGVDRMIEAAEQLPPGSVMQVGIHYRHDSLDQHIGCGSSCYMPLDYYDGPYDAVRYITQELGVHVVAAAGNGNINLDHSYFNGRFDPARRDSGSFLVGAADPANGLRASFSNYGARVNVFSWGWNVTTTGYGSLHNEPNAKYTATFSGTSSANPIVSGAVASLQGIARAAGLGALGTGEMRDLVSLTGYPMQNGDDTVIGSHPDLRAAADLLLEGTGGNRAPLVSVPASATVAEGESFELVADASDPDGDPLTYQWSAPGLTLVDGSGANASLVAPQVDVDTGYTVTVAVSDGTDTTYAEVAVTVEDAAAGGCEMVDPNAGNFPAWDSGTIYTGGDQVSHSQLVWQANYWTQGNAPSAVAPQWTLVSDVEVPWSADATYNGGDEVNHEGRRYRAQWWTRGDEPGAAGVWVDIGPSSCN</sequence>
<dbReference type="PROSITE" id="PS51257">
    <property type="entry name" value="PROKAR_LIPOPROTEIN"/>
    <property type="match status" value="1"/>
</dbReference>
<dbReference type="SMART" id="SM00495">
    <property type="entry name" value="ChtBD3"/>
    <property type="match status" value="2"/>
</dbReference>
<keyword evidence="3" id="KW-0720">Serine protease</keyword>
<gene>
    <name evidence="7" type="ORF">ACFQBM_08540</name>
</gene>
<dbReference type="SUPFAM" id="SSF52743">
    <property type="entry name" value="Subtilisin-like"/>
    <property type="match status" value="1"/>
</dbReference>
<dbReference type="EMBL" id="JBHSVR010000001">
    <property type="protein sequence ID" value="MFC6633324.1"/>
    <property type="molecule type" value="Genomic_DNA"/>
</dbReference>
<name>A0ABW1YPP2_9GAMM</name>
<evidence type="ECO:0000313" key="7">
    <source>
        <dbReference type="EMBL" id="MFC6633324.1"/>
    </source>
</evidence>
<feature type="chain" id="PRO_5046242912" evidence="5">
    <location>
        <begin position="25"/>
        <end position="659"/>
    </location>
</feature>
<feature type="domain" description="Chitin-binding type-3" evidence="6">
    <location>
        <begin position="611"/>
        <end position="653"/>
    </location>
</feature>
<dbReference type="PROSITE" id="PS51892">
    <property type="entry name" value="SUBTILASE"/>
    <property type="match status" value="1"/>
</dbReference>
<evidence type="ECO:0000256" key="5">
    <source>
        <dbReference type="SAM" id="SignalP"/>
    </source>
</evidence>
<reference evidence="8" key="1">
    <citation type="journal article" date="2019" name="Int. J. Syst. Evol. Microbiol.">
        <title>The Global Catalogue of Microorganisms (GCM) 10K type strain sequencing project: providing services to taxonomists for standard genome sequencing and annotation.</title>
        <authorList>
            <consortium name="The Broad Institute Genomics Platform"/>
            <consortium name="The Broad Institute Genome Sequencing Center for Infectious Disease"/>
            <person name="Wu L."/>
            <person name="Ma J."/>
        </authorList>
    </citation>
    <scope>NUCLEOTIDE SEQUENCE [LARGE SCALE GENOMIC DNA]</scope>
    <source>
        <strain evidence="8">CGMCC 1.13718</strain>
    </source>
</reference>
<keyword evidence="5" id="KW-0732">Signal</keyword>